<evidence type="ECO:0000313" key="2">
    <source>
        <dbReference type="EMBL" id="GAA1805479.1"/>
    </source>
</evidence>
<protein>
    <submittedName>
        <fullName evidence="2">Uncharacterized protein</fullName>
    </submittedName>
</protein>
<keyword evidence="1" id="KW-0732">Signal</keyword>
<proteinExistence type="predicted"/>
<evidence type="ECO:0000256" key="1">
    <source>
        <dbReference type="SAM" id="SignalP"/>
    </source>
</evidence>
<organism evidence="2 3">
    <name type="scientific">Luedemannella flava</name>
    <dbReference type="NCBI Taxonomy" id="349316"/>
    <lineage>
        <taxon>Bacteria</taxon>
        <taxon>Bacillati</taxon>
        <taxon>Actinomycetota</taxon>
        <taxon>Actinomycetes</taxon>
        <taxon>Micromonosporales</taxon>
        <taxon>Micromonosporaceae</taxon>
        <taxon>Luedemannella</taxon>
    </lineage>
</organism>
<accession>A0ABN2M0V2</accession>
<dbReference type="EMBL" id="BAAALT010000078">
    <property type="protein sequence ID" value="GAA1805479.1"/>
    <property type="molecule type" value="Genomic_DNA"/>
</dbReference>
<dbReference type="RefSeq" id="WP_344131027.1">
    <property type="nucleotide sequence ID" value="NZ_BAAALT010000078.1"/>
</dbReference>
<feature type="signal peptide" evidence="1">
    <location>
        <begin position="1"/>
        <end position="21"/>
    </location>
</feature>
<gene>
    <name evidence="2" type="ORF">GCM10009682_29130</name>
</gene>
<keyword evidence="3" id="KW-1185">Reference proteome</keyword>
<dbReference type="InterPro" id="IPR011044">
    <property type="entry name" value="Quino_amine_DH_bsu"/>
</dbReference>
<dbReference type="Proteomes" id="UP001500218">
    <property type="component" value="Unassembled WGS sequence"/>
</dbReference>
<comment type="caution">
    <text evidence="2">The sequence shown here is derived from an EMBL/GenBank/DDBJ whole genome shotgun (WGS) entry which is preliminary data.</text>
</comment>
<feature type="chain" id="PRO_5046415187" evidence="1">
    <location>
        <begin position="22"/>
        <end position="354"/>
    </location>
</feature>
<sequence>MVGLRALVVLFLVVLSVPAAAAHAAAPARPTAGWYGVDILGTNLILRADGSQVPLRPPAGQVATMAAGVPSGWVLYMKEPESARAALWFVPLAGGAGQRISPVSGNWKLSHDGTRLVIAGVGDSPAELRTVLLVDLPSLRVVARTEVNTDSNGLNAVGITPDGVVLRESWLENTPTGAAIWDPRTGDVRWARERLWALGTTADGRLLARWSLGSWRSRRSCISLAPVTGSFRRPRYCAGVPRSVIDGYISPDGSVAHLMFNVTEFEYQWGMVRTADVLRGRWRYATLPEGAAARLEYWDTDRTAIFTGDYRSGYRCNEFARCDRFDLPNLVLGQIGPQVVARYGRRADRSSSTH</sequence>
<dbReference type="SUPFAM" id="SSF50969">
    <property type="entry name" value="YVTN repeat-like/Quinoprotein amine dehydrogenase"/>
    <property type="match status" value="1"/>
</dbReference>
<name>A0ABN2M0V2_9ACTN</name>
<reference evidence="2 3" key="1">
    <citation type="journal article" date="2019" name="Int. J. Syst. Evol. Microbiol.">
        <title>The Global Catalogue of Microorganisms (GCM) 10K type strain sequencing project: providing services to taxonomists for standard genome sequencing and annotation.</title>
        <authorList>
            <consortium name="The Broad Institute Genomics Platform"/>
            <consortium name="The Broad Institute Genome Sequencing Center for Infectious Disease"/>
            <person name="Wu L."/>
            <person name="Ma J."/>
        </authorList>
    </citation>
    <scope>NUCLEOTIDE SEQUENCE [LARGE SCALE GENOMIC DNA]</scope>
    <source>
        <strain evidence="2 3">JCM 13250</strain>
    </source>
</reference>
<evidence type="ECO:0000313" key="3">
    <source>
        <dbReference type="Proteomes" id="UP001500218"/>
    </source>
</evidence>